<dbReference type="PANTHER" id="PTHR43403">
    <property type="entry name" value="NAD-SPECIFIC GLUTAMATE DEHYDROGENASE"/>
    <property type="match status" value="1"/>
</dbReference>
<feature type="domain" description="NAD-glutamate dehydrogenase ACT2" evidence="5">
    <location>
        <begin position="405"/>
        <end position="494"/>
    </location>
</feature>
<reference evidence="8" key="1">
    <citation type="submission" date="2018-09" db="EMBL/GenBank/DDBJ databases">
        <authorList>
            <person name="Tuo L."/>
        </authorList>
    </citation>
    <scope>NUCLEOTIDE SEQUENCE [LARGE SCALE GENOMIC DNA]</scope>
    <source>
        <strain evidence="8">M2BS4Y-1</strain>
    </source>
</reference>
<dbReference type="GO" id="GO:0004069">
    <property type="term" value="F:L-aspartate:2-oxoglutarate aminotransferase activity"/>
    <property type="evidence" value="ECO:0007669"/>
    <property type="project" value="InterPro"/>
</dbReference>
<dbReference type="RefSeq" id="WP_119538881.1">
    <property type="nucleotide sequence ID" value="NZ_QYRN01000002.1"/>
</dbReference>
<dbReference type="Pfam" id="PF21073">
    <property type="entry name" value="GDH_HM1"/>
    <property type="match status" value="1"/>
</dbReference>
<feature type="domain" description="NAD-specific glutamate dehydrogenase C-terminal" evidence="3">
    <location>
        <begin position="1293"/>
        <end position="1623"/>
    </location>
</feature>
<dbReference type="InterPro" id="IPR048381">
    <property type="entry name" value="GDH_C"/>
</dbReference>
<dbReference type="InterPro" id="IPR049064">
    <property type="entry name" value="NAD_Glu_DH_ACT3"/>
</dbReference>
<dbReference type="SUPFAM" id="SSF53223">
    <property type="entry name" value="Aminoacid dehydrogenase-like, N-terminal domain"/>
    <property type="match status" value="1"/>
</dbReference>
<dbReference type="Proteomes" id="UP000265750">
    <property type="component" value="Unassembled WGS sequence"/>
</dbReference>
<sequence length="1627" mass="174973">MATEPNPTKNRILAGALAHLPDGGTGARLAPLLFARPPAEDLSAFAPEALARLAEEAVAVLERHRPGRTVVSVRRLRGELRAGEPVTAITIAHDDMPFLFDSAIAEIADRAPAVHEISHPILLVERGADGAPAGFAERRSGVAGGDPVSLIQVVIEPMPDPAGEEALARSLEEILAAVAVANADFAAMRGRVEAAARTIEARAAAQGEPGAAAADREGAALLDWLCAGNFIFLGLREFAYHSEGEALRRVEGSELGILRDPAVRVLRREGAAEAPSPELRAFLEDPEPLIVAKANTRSRVHRRSYMDYVGIKLRDAAGRLSGELRVVGLFASSAYTQPLAAIPYLRAKAATVTERFGLPPGSHSGKALAVALETYSRDEMFQIEVDLLERFAGIVTELGERPRIRVLPRIDRFDRFVSVLVFVPRERYDARLRDEIGLLLATRYDGHVSAYYPNFPEGALATIHFIIGRTGGPTPEPDEALLEAEIAAIARDWSLAFERAAARAGRIAELTALAPGLPGGYRDAVDPEEAVEDAARILDLRAGSPLGIDFYRREGDHDASLRLKIFHLGAALPLSRRVPILENMGFSPLAEQTHEIVRADGAHVWLHDMELIPRSSTFAAPTDKGLALEATLQAVVDGRIEDDAFNALVFAAGLDWREANLLRAYARYLRQTGFATAAEFIAQVLERQPDVARALVDLFACAFDPARERRPEALPAELEGDADAEHAAARGALGPLLSLRRSLDAITSLDEDRVVRRLTGAVLATLRTNFYAVPEVSAEPNSVPTAVKPALALKIDPHRIEGIPAPVPFREIFVFDARVEGVHLRFGPVARGGLRWSDRSQDYRTEILGLVKAQQVKNAVIVPVGSKGGFYPKRLADPASREAWFESGRSAYVVFIASLLSVTDNIEPTGETVTPTGVVAYDDLDPYFVVAADKGTATFSDTANAVARARGFWLDDAFASGGSAGYDHKAMGITARGAWEAVKRHFREMGREGRAWDIQREPFTVAGCGDMSGDVFGNGMLLSPKIRLVAAFDHRDIFIDPNPDEARAFAERRRLFALPRSSWADFDRAAISAGGGVFSRRDKLIRLSPEAAAAIGFDRQSGTPAEIITAILKAPVDLLWFGGIGTYVRASTETNLDVGDRANDAVRVTGRDLRARVVGEGANLGLTQAGRIEAARAGVRLNTDAIDNSAGVNTSDVEVNFKIALRQPLAEGRISREERDRLLGSMTDEVAHLVLANNYAQTLAISLEEKAGVSRLALQARLMAALEETGALDRQVETLPSAGAIADLRARGSSLSRPELAVLLAYAKIDLFNALVASPLPDDPYLADRLLAYFPKALREKFEADVLAHRLRREIVATGLANSFVNHLGVSFATVLRDATGRSGAALAAAYVAIADGFAVAELLAEIDALDARLPGAVQNDLYAAVSFFLQVGVAGLARAGTFDLGETVAALRRLSAEFGPALVDLASEHARAEFAARQAEWTAAGVPEELATRVARLPLLALVPDVERVSRETGRPFGEAMRATFALTQALHIGRLEEALVTLRPSDYYETLALERAGSQIARERRRLTILALGEGGGEDSVADWAASQGEALRAASEQLQRLAGTGETSVARLTLAAGLLQDVGL</sequence>
<evidence type="ECO:0000259" key="3">
    <source>
        <dbReference type="Pfam" id="PF21074"/>
    </source>
</evidence>
<dbReference type="InterPro" id="IPR049056">
    <property type="entry name" value="NAD_Glu_DH_HM3"/>
</dbReference>
<dbReference type="PIRSF" id="PIRSF036761">
    <property type="entry name" value="GDH_Mll4104"/>
    <property type="match status" value="1"/>
</dbReference>
<dbReference type="Pfam" id="PF21076">
    <property type="entry name" value="GDH_ACT2"/>
    <property type="match status" value="1"/>
</dbReference>
<dbReference type="Gene3D" id="3.40.50.720">
    <property type="entry name" value="NAD(P)-binding Rossmann-like Domain"/>
    <property type="match status" value="1"/>
</dbReference>
<evidence type="ECO:0000259" key="5">
    <source>
        <dbReference type="Pfam" id="PF21076"/>
    </source>
</evidence>
<keyword evidence="8" id="KW-1185">Reference proteome</keyword>
<dbReference type="OrthoDB" id="9758052at2"/>
<dbReference type="SUPFAM" id="SSF51735">
    <property type="entry name" value="NAD(P)-binding Rossmann-fold domains"/>
    <property type="match status" value="1"/>
</dbReference>
<dbReference type="Pfam" id="PF21074">
    <property type="entry name" value="GDH_C"/>
    <property type="match status" value="1"/>
</dbReference>
<gene>
    <name evidence="7" type="ORF">D3218_05520</name>
</gene>
<dbReference type="EMBL" id="QYRN01000002">
    <property type="protein sequence ID" value="RIY02804.1"/>
    <property type="molecule type" value="Genomic_DNA"/>
</dbReference>
<dbReference type="InterPro" id="IPR049062">
    <property type="entry name" value="NAD_Glu_DH_ACT2"/>
</dbReference>
<name>A0A3A1WR18_9HYPH</name>
<dbReference type="InterPro" id="IPR046346">
    <property type="entry name" value="Aminoacid_DH-like_N_sf"/>
</dbReference>
<dbReference type="InterPro" id="IPR024727">
    <property type="entry name" value="NAD_Glu_DH_N_ACT1"/>
</dbReference>
<evidence type="ECO:0000259" key="6">
    <source>
        <dbReference type="Pfam" id="PF21077"/>
    </source>
</evidence>
<accession>A0A3A1WR18</accession>
<evidence type="ECO:0000313" key="7">
    <source>
        <dbReference type="EMBL" id="RIY02804.1"/>
    </source>
</evidence>
<proteinExistence type="predicted"/>
<comment type="caution">
    <text evidence="7">The sequence shown here is derived from an EMBL/GenBank/DDBJ whole genome shotgun (WGS) entry which is preliminary data.</text>
</comment>
<feature type="domain" description="NAD-glutamate dehydrogenase N-terminal ACT1" evidence="4">
    <location>
        <begin position="32"/>
        <end position="171"/>
    </location>
</feature>
<dbReference type="InterPro" id="IPR028971">
    <property type="entry name" value="NAD-GDH_cat"/>
</dbReference>
<evidence type="ECO:0000313" key="8">
    <source>
        <dbReference type="Proteomes" id="UP000265750"/>
    </source>
</evidence>
<dbReference type="InterPro" id="IPR049059">
    <property type="entry name" value="NAD_Glu_DH_HM1"/>
</dbReference>
<keyword evidence="1" id="KW-0560">Oxidoreductase</keyword>
<dbReference type="Pfam" id="PF21077">
    <property type="entry name" value="GDH_ACT3"/>
    <property type="match status" value="1"/>
</dbReference>
<dbReference type="Pfam" id="PF05088">
    <property type="entry name" value="Bac_GDH_CD"/>
    <property type="match status" value="1"/>
</dbReference>
<dbReference type="InterPro" id="IPR007780">
    <property type="entry name" value="NAD_Glu_DH_bac"/>
</dbReference>
<dbReference type="InterPro" id="IPR036291">
    <property type="entry name" value="NAD(P)-bd_dom_sf"/>
</dbReference>
<evidence type="ECO:0000259" key="2">
    <source>
        <dbReference type="Pfam" id="PF05088"/>
    </source>
</evidence>
<evidence type="ECO:0000259" key="4">
    <source>
        <dbReference type="Pfam" id="PF21075"/>
    </source>
</evidence>
<evidence type="ECO:0000256" key="1">
    <source>
        <dbReference type="ARBA" id="ARBA00023002"/>
    </source>
</evidence>
<feature type="domain" description="NAD-glutamate dehydrogenase ACT3" evidence="6">
    <location>
        <begin position="546"/>
        <end position="615"/>
    </location>
</feature>
<dbReference type="GO" id="GO:0004352">
    <property type="term" value="F:glutamate dehydrogenase (NAD+) activity"/>
    <property type="evidence" value="ECO:0007669"/>
    <property type="project" value="InterPro"/>
</dbReference>
<feature type="domain" description="NAD-glutamate dehydrogenase catalytic" evidence="2">
    <location>
        <begin position="739"/>
        <end position="1247"/>
    </location>
</feature>
<dbReference type="PANTHER" id="PTHR43403:SF1">
    <property type="entry name" value="NAD-SPECIFIC GLUTAMATE DEHYDROGENASE"/>
    <property type="match status" value="1"/>
</dbReference>
<dbReference type="Pfam" id="PF21078">
    <property type="entry name" value="GDH_HM3"/>
    <property type="match status" value="1"/>
</dbReference>
<protein>
    <submittedName>
        <fullName evidence="7">NAD-glutamate dehydrogenase</fullName>
    </submittedName>
</protein>
<dbReference type="Pfam" id="PF21075">
    <property type="entry name" value="GDH_ACT1"/>
    <property type="match status" value="1"/>
</dbReference>
<dbReference type="GO" id="GO:0006538">
    <property type="term" value="P:L-glutamate catabolic process"/>
    <property type="evidence" value="ECO:0007669"/>
    <property type="project" value="InterPro"/>
</dbReference>
<organism evidence="7 8">
    <name type="scientific">Aureimonas flava</name>
    <dbReference type="NCBI Taxonomy" id="2320271"/>
    <lineage>
        <taxon>Bacteria</taxon>
        <taxon>Pseudomonadati</taxon>
        <taxon>Pseudomonadota</taxon>
        <taxon>Alphaproteobacteria</taxon>
        <taxon>Hyphomicrobiales</taxon>
        <taxon>Aurantimonadaceae</taxon>
        <taxon>Aureimonas</taxon>
    </lineage>
</organism>